<proteinExistence type="predicted"/>
<feature type="domain" description="Histone deacetylase" evidence="2">
    <location>
        <begin position="245"/>
        <end position="425"/>
    </location>
</feature>
<evidence type="ECO:0000256" key="1">
    <source>
        <dbReference type="SAM" id="MobiDB-lite"/>
    </source>
</evidence>
<evidence type="ECO:0000313" key="3">
    <source>
        <dbReference type="EMBL" id="KAG7527549.1"/>
    </source>
</evidence>
<dbReference type="GO" id="GO:0070210">
    <property type="term" value="C:Rpd3L-Expanded complex"/>
    <property type="evidence" value="ECO:0007669"/>
    <property type="project" value="TreeGrafter"/>
</dbReference>
<dbReference type="AlphaFoldDB" id="A0A8K0JEM6"/>
<sequence>MKAGYIYCKPLSDLADEATPPAGRSSRVHALIQSLGLVGNESSCASTQCSRNTASSIVPDKAHREDLQRFHSAAFLTASLKAASGGSSIRDSDADSSSGTDEDDSDDNGSSSSRASSSFDRPRKRQRRRSSDRYGLTADPPSPDYILGIAGSSLTAALHLCVPSVASDTGTPDLREARESGKVTPYDVVFNWEGGRHHAMRDKAAGFCYVQDVGLAIDLLRRQGCVRVLETADEDGGTAINRFRYLPQTRSRRPRIMYLDLDIHFGDGVASACRHPYRYSNPATAQQLRGPKPSILTLSLHHYARGFFPANPEGGLTPIETPTPFNLSIPLNAGVSSPTYARLMSTCVGPIKDAFNPDYVVLLLGMDALHGDNLVDGAGNWSLDGEGGVAWVCDMVRSWNCRTLVLGGGGYNRLNTAKGWACATSVFLGNGFDPDGSVPEHEYWPEYGPDFSLTVAAGNIKDQNDEAHMKTIEEASEQWVERMTAIMR</sequence>
<dbReference type="PANTHER" id="PTHR10625:SF36">
    <property type="entry name" value="HISTONE DEACETYLASE 3"/>
    <property type="match status" value="1"/>
</dbReference>
<dbReference type="InterPro" id="IPR037138">
    <property type="entry name" value="His_deacetylse_dom_sf"/>
</dbReference>
<dbReference type="GO" id="GO:0004407">
    <property type="term" value="F:histone deacetylase activity"/>
    <property type="evidence" value="ECO:0007669"/>
    <property type="project" value="TreeGrafter"/>
</dbReference>
<feature type="region of interest" description="Disordered" evidence="1">
    <location>
        <begin position="85"/>
        <end position="139"/>
    </location>
</feature>
<accession>A0A8K0JEM6</accession>
<dbReference type="PRINTS" id="PR01270">
    <property type="entry name" value="HDASUPER"/>
</dbReference>
<feature type="compositionally biased region" description="Low complexity" evidence="1">
    <location>
        <begin position="108"/>
        <end position="119"/>
    </location>
</feature>
<comment type="caution">
    <text evidence="3">The sequence shown here is derived from an EMBL/GenBank/DDBJ whole genome shotgun (WGS) entry which is preliminary data.</text>
</comment>
<dbReference type="SUPFAM" id="SSF52768">
    <property type="entry name" value="Arginase/deacetylase"/>
    <property type="match status" value="1"/>
</dbReference>
<protein>
    <recommendedName>
        <fullName evidence="2">Histone deacetylase domain-containing protein</fullName>
    </recommendedName>
</protein>
<dbReference type="PANTHER" id="PTHR10625">
    <property type="entry name" value="HISTONE DEACETYLASE HDAC1-RELATED"/>
    <property type="match status" value="1"/>
</dbReference>
<dbReference type="InterPro" id="IPR023696">
    <property type="entry name" value="Ureohydrolase_dom_sf"/>
</dbReference>
<name>A0A8K0JEM6_9TREE</name>
<dbReference type="InterPro" id="IPR023801">
    <property type="entry name" value="His_deacetylse_dom"/>
</dbReference>
<feature type="compositionally biased region" description="Low complexity" evidence="1">
    <location>
        <begin position="85"/>
        <end position="99"/>
    </location>
</feature>
<dbReference type="Gene3D" id="3.40.800.20">
    <property type="entry name" value="Histone deacetylase domain"/>
    <property type="match status" value="1"/>
</dbReference>
<gene>
    <name evidence="3" type="ORF">FFLO_06817</name>
</gene>
<evidence type="ECO:0000259" key="2">
    <source>
        <dbReference type="Pfam" id="PF00850"/>
    </source>
</evidence>
<dbReference type="Pfam" id="PF00850">
    <property type="entry name" value="Hist_deacetyl"/>
    <property type="match status" value="2"/>
</dbReference>
<reference evidence="3" key="1">
    <citation type="submission" date="2020-04" db="EMBL/GenBank/DDBJ databases">
        <title>Analysis of mating type loci in Filobasidium floriforme.</title>
        <authorList>
            <person name="Nowrousian M."/>
        </authorList>
    </citation>
    <scope>NUCLEOTIDE SEQUENCE</scope>
    <source>
        <strain evidence="3">CBS 6242</strain>
    </source>
</reference>
<organism evidence="3 4">
    <name type="scientific">Filobasidium floriforme</name>
    <dbReference type="NCBI Taxonomy" id="5210"/>
    <lineage>
        <taxon>Eukaryota</taxon>
        <taxon>Fungi</taxon>
        <taxon>Dikarya</taxon>
        <taxon>Basidiomycota</taxon>
        <taxon>Agaricomycotina</taxon>
        <taxon>Tremellomycetes</taxon>
        <taxon>Filobasidiales</taxon>
        <taxon>Filobasidiaceae</taxon>
        <taxon>Filobasidium</taxon>
    </lineage>
</organism>
<dbReference type="InterPro" id="IPR000286">
    <property type="entry name" value="HDACs"/>
</dbReference>
<dbReference type="GO" id="GO:0040029">
    <property type="term" value="P:epigenetic regulation of gene expression"/>
    <property type="evidence" value="ECO:0007669"/>
    <property type="project" value="TreeGrafter"/>
</dbReference>
<dbReference type="Proteomes" id="UP000812966">
    <property type="component" value="Unassembled WGS sequence"/>
</dbReference>
<dbReference type="EMBL" id="JABELV010000266">
    <property type="protein sequence ID" value="KAG7527549.1"/>
    <property type="molecule type" value="Genomic_DNA"/>
</dbReference>
<feature type="domain" description="Histone deacetylase" evidence="2">
    <location>
        <begin position="49"/>
        <end position="229"/>
    </location>
</feature>
<evidence type="ECO:0000313" key="4">
    <source>
        <dbReference type="Proteomes" id="UP000812966"/>
    </source>
</evidence>
<keyword evidence="4" id="KW-1185">Reference proteome</keyword>